<dbReference type="Pfam" id="PF00319">
    <property type="entry name" value="SRF-TF"/>
    <property type="match status" value="1"/>
</dbReference>
<name>A0AAV6GSR6_9TELE</name>
<dbReference type="EMBL" id="JADWDJ010000007">
    <property type="protein sequence ID" value="KAG5277995.1"/>
    <property type="molecule type" value="Genomic_DNA"/>
</dbReference>
<evidence type="ECO:0000259" key="7">
    <source>
        <dbReference type="PROSITE" id="PS50066"/>
    </source>
</evidence>
<organism evidence="8 9">
    <name type="scientific">Alosa alosa</name>
    <name type="common">allis shad</name>
    <dbReference type="NCBI Taxonomy" id="278164"/>
    <lineage>
        <taxon>Eukaryota</taxon>
        <taxon>Metazoa</taxon>
        <taxon>Chordata</taxon>
        <taxon>Craniata</taxon>
        <taxon>Vertebrata</taxon>
        <taxon>Euteleostomi</taxon>
        <taxon>Actinopterygii</taxon>
        <taxon>Neopterygii</taxon>
        <taxon>Teleostei</taxon>
        <taxon>Clupei</taxon>
        <taxon>Clupeiformes</taxon>
        <taxon>Clupeoidei</taxon>
        <taxon>Clupeidae</taxon>
        <taxon>Alosa</taxon>
    </lineage>
</organism>
<feature type="domain" description="MADS-box" evidence="7">
    <location>
        <begin position="126"/>
        <end position="177"/>
    </location>
</feature>
<feature type="compositionally biased region" description="Low complexity" evidence="6">
    <location>
        <begin position="218"/>
        <end position="236"/>
    </location>
</feature>
<feature type="region of interest" description="Disordered" evidence="6">
    <location>
        <begin position="409"/>
        <end position="432"/>
    </location>
</feature>
<keyword evidence="2" id="KW-0805">Transcription regulation</keyword>
<dbReference type="PROSITE" id="PS50066">
    <property type="entry name" value="MADS_BOX_2"/>
    <property type="match status" value="1"/>
</dbReference>
<dbReference type="CDD" id="cd00266">
    <property type="entry name" value="MADS_SRF_like"/>
    <property type="match status" value="1"/>
</dbReference>
<evidence type="ECO:0000256" key="3">
    <source>
        <dbReference type="ARBA" id="ARBA00023125"/>
    </source>
</evidence>
<evidence type="ECO:0000256" key="4">
    <source>
        <dbReference type="ARBA" id="ARBA00023163"/>
    </source>
</evidence>
<evidence type="ECO:0000256" key="2">
    <source>
        <dbReference type="ARBA" id="ARBA00023015"/>
    </source>
</evidence>
<accession>A0AAV6GSR6</accession>
<dbReference type="GO" id="GO:0046983">
    <property type="term" value="F:protein dimerization activity"/>
    <property type="evidence" value="ECO:0007669"/>
    <property type="project" value="InterPro"/>
</dbReference>
<keyword evidence="5" id="KW-0539">Nucleus</keyword>
<feature type="compositionally biased region" description="Acidic residues" evidence="6">
    <location>
        <begin position="66"/>
        <end position="76"/>
    </location>
</feature>
<sequence length="553" mass="55407">MFAGNGAGMGTRGGVRAGNGAGLTTLQVGNTSGGLGGGMSTGIAMPDGGRYDEREPAEVVVSCSDAESDSGDDEDIGSAGDRRGVKRERAEMEVGVSVGAAGLAPCGYGASAGGGAAGAKPGKKTRGRVKIKMEFIDNKLRRYTTFSKRKTGIMKKAYELSTLTGTQVLLLVASETGHAAYIQRSSAWPPGPEETELSYQVAEGGEDGKAVFTLSSLQSAAPSSTSTPPSSSSSSSSPPPPPLPSSTSAITSSSSTAPCWSVGANGTVLKSTGTPAHGNATSAGVVLPPGFTIMSGSALPPGTHTIPLSQLQTHALTIQTSAAPTAATATPHALQTLQSLPTLQAVHAPQQTQPVGLPVVTATTSAAAVAPVTHTLSSLPLQQGAPTHTFLRLPVSLAGAGLPQQLQLQVQASSHQGGAISSSSDSTSTSDINHITVSSSASHPTTIITSSSSSSVAAAGHMMYSSPHAVMYATPTHAEGGGGLTVLNPFPPHSHSQAQDTGGVPQMFFTGPQGTVHAVPLHSMLIGQQQPGGGGSSNLTELRVVSLDSGKAD</sequence>
<feature type="region of interest" description="Disordered" evidence="6">
    <location>
        <begin position="529"/>
        <end position="553"/>
    </location>
</feature>
<dbReference type="GO" id="GO:0000981">
    <property type="term" value="F:DNA-binding transcription factor activity, RNA polymerase II-specific"/>
    <property type="evidence" value="ECO:0007669"/>
    <property type="project" value="InterPro"/>
</dbReference>
<protein>
    <recommendedName>
        <fullName evidence="7">MADS-box domain-containing protein</fullName>
    </recommendedName>
</protein>
<dbReference type="InterPro" id="IPR036879">
    <property type="entry name" value="TF_MADSbox_sf"/>
</dbReference>
<feature type="compositionally biased region" description="Low complexity" evidence="6">
    <location>
        <begin position="245"/>
        <end position="256"/>
    </location>
</feature>
<evidence type="ECO:0000256" key="6">
    <source>
        <dbReference type="SAM" id="MobiDB-lite"/>
    </source>
</evidence>
<reference evidence="8" key="1">
    <citation type="submission" date="2020-10" db="EMBL/GenBank/DDBJ databases">
        <title>Chromosome-scale genome assembly of the Allis shad, Alosa alosa.</title>
        <authorList>
            <person name="Margot Z."/>
            <person name="Christophe K."/>
            <person name="Cabau C."/>
            <person name="Louis A."/>
            <person name="Berthelot C."/>
            <person name="Parey E."/>
            <person name="Roest Crollius H."/>
            <person name="Montfort J."/>
            <person name="Robinson-Rechavi M."/>
            <person name="Bucao C."/>
            <person name="Bouchez O."/>
            <person name="Gislard M."/>
            <person name="Lluch J."/>
            <person name="Milhes M."/>
            <person name="Lampietro C."/>
            <person name="Lopez Roques C."/>
            <person name="Donnadieu C."/>
            <person name="Braasch I."/>
            <person name="Desvignes T."/>
            <person name="Postlethwait J."/>
            <person name="Bobe J."/>
            <person name="Guiguen Y."/>
        </authorList>
    </citation>
    <scope>NUCLEOTIDE SEQUENCE</scope>
    <source>
        <strain evidence="8">M-15738</strain>
        <tissue evidence="8">Blood</tissue>
    </source>
</reference>
<evidence type="ECO:0000256" key="5">
    <source>
        <dbReference type="ARBA" id="ARBA00023242"/>
    </source>
</evidence>
<dbReference type="Gene3D" id="3.40.1810.10">
    <property type="entry name" value="Transcription factor, MADS-box"/>
    <property type="match status" value="1"/>
</dbReference>
<dbReference type="PRINTS" id="PR00404">
    <property type="entry name" value="MADSDOMAIN"/>
</dbReference>
<evidence type="ECO:0000256" key="1">
    <source>
        <dbReference type="ARBA" id="ARBA00004123"/>
    </source>
</evidence>
<gene>
    <name evidence="8" type="ORF">AALO_G00093910</name>
</gene>
<evidence type="ECO:0000313" key="9">
    <source>
        <dbReference type="Proteomes" id="UP000823561"/>
    </source>
</evidence>
<dbReference type="SMART" id="SM00432">
    <property type="entry name" value="MADS"/>
    <property type="match status" value="1"/>
</dbReference>
<keyword evidence="4" id="KW-0804">Transcription</keyword>
<dbReference type="PANTHER" id="PTHR48019">
    <property type="entry name" value="SERUM RESPONSE FACTOR HOMOLOG"/>
    <property type="match status" value="1"/>
</dbReference>
<dbReference type="GO" id="GO:0000987">
    <property type="term" value="F:cis-regulatory region sequence-specific DNA binding"/>
    <property type="evidence" value="ECO:0007669"/>
    <property type="project" value="InterPro"/>
</dbReference>
<feature type="region of interest" description="Disordered" evidence="6">
    <location>
        <begin position="55"/>
        <end position="88"/>
    </location>
</feature>
<comment type="caution">
    <text evidence="8">The sequence shown here is derived from an EMBL/GenBank/DDBJ whole genome shotgun (WGS) entry which is preliminary data.</text>
</comment>
<dbReference type="AlphaFoldDB" id="A0AAV6GSR6"/>
<keyword evidence="9" id="KW-1185">Reference proteome</keyword>
<dbReference type="InterPro" id="IPR002100">
    <property type="entry name" value="TF_MADSbox"/>
</dbReference>
<comment type="subcellular location">
    <subcellularLocation>
        <location evidence="1">Nucleus</location>
    </subcellularLocation>
</comment>
<dbReference type="SUPFAM" id="SSF55455">
    <property type="entry name" value="SRF-like"/>
    <property type="match status" value="1"/>
</dbReference>
<dbReference type="InterPro" id="IPR050142">
    <property type="entry name" value="MADS-box/MEF2_TF"/>
</dbReference>
<dbReference type="GO" id="GO:0045944">
    <property type="term" value="P:positive regulation of transcription by RNA polymerase II"/>
    <property type="evidence" value="ECO:0007669"/>
    <property type="project" value="InterPro"/>
</dbReference>
<dbReference type="Proteomes" id="UP000823561">
    <property type="component" value="Chromosome 7"/>
</dbReference>
<evidence type="ECO:0000313" key="8">
    <source>
        <dbReference type="EMBL" id="KAG5277995.1"/>
    </source>
</evidence>
<keyword evidence="3" id="KW-0238">DNA-binding</keyword>
<feature type="region of interest" description="Disordered" evidence="6">
    <location>
        <begin position="218"/>
        <end position="256"/>
    </location>
</feature>
<proteinExistence type="predicted"/>
<dbReference type="InterPro" id="IPR033897">
    <property type="entry name" value="SRF-like_MADS-box"/>
</dbReference>
<dbReference type="GO" id="GO:0005634">
    <property type="term" value="C:nucleus"/>
    <property type="evidence" value="ECO:0007669"/>
    <property type="project" value="UniProtKB-SubCell"/>
</dbReference>